<organism evidence="1">
    <name type="scientific">Steinernema carpocapsae</name>
    <name type="common">Entomopathogenic nematode</name>
    <dbReference type="NCBI Taxonomy" id="34508"/>
    <lineage>
        <taxon>Eukaryota</taxon>
        <taxon>Metazoa</taxon>
        <taxon>Ecdysozoa</taxon>
        <taxon>Nematoda</taxon>
        <taxon>Chromadorea</taxon>
        <taxon>Rhabditida</taxon>
        <taxon>Tylenchina</taxon>
        <taxon>Panagrolaimomorpha</taxon>
        <taxon>Strongyloidoidea</taxon>
        <taxon>Steinernematidae</taxon>
        <taxon>Steinernema</taxon>
    </lineage>
</organism>
<accession>A0A4V6XWJ1</accession>
<proteinExistence type="predicted"/>
<reference evidence="1" key="3">
    <citation type="journal article" date="2019" name="G3 (Bethesda)">
        <title>Hybrid Assembly of the Genome of the Entomopathogenic Nematode Steinernema carpocapsae Identifies the X-Chromosome.</title>
        <authorList>
            <person name="Serra L."/>
            <person name="Macchietto M."/>
            <person name="Macias-Munoz A."/>
            <person name="McGill C.J."/>
            <person name="Rodriguez I.M."/>
            <person name="Rodriguez B."/>
            <person name="Murad R."/>
            <person name="Mortazavi A."/>
        </authorList>
    </citation>
    <scope>NUCLEOTIDE SEQUENCE</scope>
    <source>
        <strain evidence="1">ALL</strain>
    </source>
</reference>
<gene>
    <name evidence="1" type="ORF">L596_006784</name>
</gene>
<sequence>MILLVIPILIKIFFWVRTFFARIRPSNVHSSAVFAAASGGTATPFVRRTIFPQKSRFSLFKLFDLRVLKSFRRLETLGRWEKEARNRRISIKNDLFGSSAKCGVMKFKGWSGTVARRREERIER</sequence>
<name>A0A4V6XWJ1_STECR</name>
<reference evidence="1" key="2">
    <citation type="journal article" date="2015" name="Genome Biol.">
        <title>Comparative genomics of Steinernema reveals deeply conserved gene regulatory networks.</title>
        <authorList>
            <person name="Dillman A.R."/>
            <person name="Macchietto M."/>
            <person name="Porter C.F."/>
            <person name="Rogers A."/>
            <person name="Williams B."/>
            <person name="Antoshechkin I."/>
            <person name="Lee M.M."/>
            <person name="Goodwin Z."/>
            <person name="Lu X."/>
            <person name="Lewis E.E."/>
            <person name="Goodrich-Blair H."/>
            <person name="Stock S.P."/>
            <person name="Adams B.J."/>
            <person name="Sternberg P.W."/>
            <person name="Mortazavi A."/>
        </authorList>
    </citation>
    <scope>NUCLEOTIDE SEQUENCE [LARGE SCALE GENOMIC DNA]</scope>
    <source>
        <strain evidence="1">ALL</strain>
    </source>
</reference>
<dbReference type="EMBL" id="AZBU02000002">
    <property type="protein sequence ID" value="TKR92065.1"/>
    <property type="molecule type" value="Genomic_DNA"/>
</dbReference>
<evidence type="ECO:0000313" key="1">
    <source>
        <dbReference type="EMBL" id="TKR92065.1"/>
    </source>
</evidence>
<reference evidence="1" key="1">
    <citation type="submission" date="2013-11" db="EMBL/GenBank/DDBJ databases">
        <authorList>
            <person name="Sternberg P."/>
            <person name="Dillman A."/>
            <person name="Macchietto M."/>
        </authorList>
    </citation>
    <scope>NUCLEOTIDE SEQUENCE</scope>
    <source>
        <strain evidence="1">ALL</strain>
    </source>
</reference>
<protein>
    <submittedName>
        <fullName evidence="1">Uncharacterized protein</fullName>
    </submittedName>
</protein>
<comment type="caution">
    <text evidence="1">The sequence shown here is derived from an EMBL/GenBank/DDBJ whole genome shotgun (WGS) entry which is preliminary data.</text>
</comment>
<dbReference type="AlphaFoldDB" id="A0A4V6XWJ1"/>